<evidence type="ECO:0000313" key="1">
    <source>
        <dbReference type="EMBL" id="OSD01007.1"/>
    </source>
</evidence>
<gene>
    <name evidence="1" type="ORF">PYCCODRAFT_1436790</name>
</gene>
<organism evidence="1 2">
    <name type="scientific">Trametes coccinea (strain BRFM310)</name>
    <name type="common">Pycnoporus coccineus</name>
    <dbReference type="NCBI Taxonomy" id="1353009"/>
    <lineage>
        <taxon>Eukaryota</taxon>
        <taxon>Fungi</taxon>
        <taxon>Dikarya</taxon>
        <taxon>Basidiomycota</taxon>
        <taxon>Agaricomycotina</taxon>
        <taxon>Agaricomycetes</taxon>
        <taxon>Polyporales</taxon>
        <taxon>Polyporaceae</taxon>
        <taxon>Trametes</taxon>
    </lineage>
</organism>
<dbReference type="Proteomes" id="UP000193067">
    <property type="component" value="Unassembled WGS sequence"/>
</dbReference>
<sequence length="84" mass="9336">MLTTPLPRESRRAGLLLFGVQTGQQGEFSTMASLAVICELRHKQPSRANTHTSRLRVPHCMAEHNGWCSFSALYKGVQPPCLDL</sequence>
<proteinExistence type="predicted"/>
<evidence type="ECO:0000313" key="2">
    <source>
        <dbReference type="Proteomes" id="UP000193067"/>
    </source>
</evidence>
<reference evidence="1 2" key="1">
    <citation type="journal article" date="2015" name="Biotechnol. Biofuels">
        <title>Enhanced degradation of softwood versus hardwood by the white-rot fungus Pycnoporus coccineus.</title>
        <authorList>
            <person name="Couturier M."/>
            <person name="Navarro D."/>
            <person name="Chevret D."/>
            <person name="Henrissat B."/>
            <person name="Piumi F."/>
            <person name="Ruiz-Duenas F.J."/>
            <person name="Martinez A.T."/>
            <person name="Grigoriev I.V."/>
            <person name="Riley R."/>
            <person name="Lipzen A."/>
            <person name="Berrin J.G."/>
            <person name="Master E.R."/>
            <person name="Rosso M.N."/>
        </authorList>
    </citation>
    <scope>NUCLEOTIDE SEQUENCE [LARGE SCALE GENOMIC DNA]</scope>
    <source>
        <strain evidence="1 2">BRFM310</strain>
    </source>
</reference>
<protein>
    <submittedName>
        <fullName evidence="1">Uncharacterized protein</fullName>
    </submittedName>
</protein>
<dbReference type="AlphaFoldDB" id="A0A1Y2IIS1"/>
<keyword evidence="2" id="KW-1185">Reference proteome</keyword>
<dbReference type="EMBL" id="KZ084114">
    <property type="protein sequence ID" value="OSD01007.1"/>
    <property type="molecule type" value="Genomic_DNA"/>
</dbReference>
<name>A0A1Y2IIS1_TRAC3</name>
<accession>A0A1Y2IIS1</accession>